<evidence type="ECO:0000256" key="6">
    <source>
        <dbReference type="ARBA" id="ARBA00022989"/>
    </source>
</evidence>
<evidence type="ECO:0000313" key="11">
    <source>
        <dbReference type="EMBL" id="PIK28611.1"/>
    </source>
</evidence>
<keyword evidence="3 8" id="KW-0812">Transmembrane</keyword>
<organism evidence="11 12">
    <name type="scientific">Bacillus pumilus</name>
    <name type="common">Bacillus mesentericus</name>
    <dbReference type="NCBI Taxonomy" id="1408"/>
    <lineage>
        <taxon>Bacteria</taxon>
        <taxon>Bacillati</taxon>
        <taxon>Bacillota</taxon>
        <taxon>Bacilli</taxon>
        <taxon>Bacillales</taxon>
        <taxon>Bacillaceae</taxon>
        <taxon>Bacillus</taxon>
    </lineage>
</organism>
<evidence type="ECO:0000256" key="3">
    <source>
        <dbReference type="ARBA" id="ARBA00022692"/>
    </source>
</evidence>
<dbReference type="Pfam" id="PF00664">
    <property type="entry name" value="ABC_membrane"/>
    <property type="match status" value="1"/>
</dbReference>
<evidence type="ECO:0000259" key="9">
    <source>
        <dbReference type="PROSITE" id="PS50893"/>
    </source>
</evidence>
<feature type="transmembrane region" description="Helical" evidence="8">
    <location>
        <begin position="104"/>
        <end position="124"/>
    </location>
</feature>
<comment type="subcellular location">
    <subcellularLocation>
        <location evidence="1">Cell membrane</location>
        <topology evidence="1">Multi-pass membrane protein</topology>
    </subcellularLocation>
</comment>
<evidence type="ECO:0000256" key="1">
    <source>
        <dbReference type="ARBA" id="ARBA00004651"/>
    </source>
</evidence>
<dbReference type="Proteomes" id="UP000230768">
    <property type="component" value="Unassembled WGS sequence"/>
</dbReference>
<evidence type="ECO:0008006" key="13">
    <source>
        <dbReference type="Google" id="ProtNLM"/>
    </source>
</evidence>
<dbReference type="InterPro" id="IPR011527">
    <property type="entry name" value="ABC1_TM_dom"/>
</dbReference>
<proteinExistence type="inferred from homology"/>
<dbReference type="GO" id="GO:0005524">
    <property type="term" value="F:ATP binding"/>
    <property type="evidence" value="ECO:0007669"/>
    <property type="project" value="UniProtKB-KW"/>
</dbReference>
<evidence type="ECO:0000256" key="5">
    <source>
        <dbReference type="ARBA" id="ARBA00022840"/>
    </source>
</evidence>
<dbReference type="AlphaFoldDB" id="A0A2G8IYT4"/>
<comment type="similarity">
    <text evidence="2">Belongs to the ABC transporter superfamily.</text>
</comment>
<dbReference type="SUPFAM" id="SSF90123">
    <property type="entry name" value="ABC transporter transmembrane region"/>
    <property type="match status" value="1"/>
</dbReference>
<feature type="domain" description="ABC transporter" evidence="9">
    <location>
        <begin position="380"/>
        <end position="614"/>
    </location>
</feature>
<dbReference type="EMBL" id="PEKP01000002">
    <property type="protein sequence ID" value="PIK28611.1"/>
    <property type="molecule type" value="Genomic_DNA"/>
</dbReference>
<gene>
    <name evidence="11" type="ORF">CTV99_00655</name>
</gene>
<dbReference type="Pfam" id="PF00005">
    <property type="entry name" value="ABC_tran"/>
    <property type="match status" value="1"/>
</dbReference>
<dbReference type="GO" id="GO:0015421">
    <property type="term" value="F:ABC-type oligopeptide transporter activity"/>
    <property type="evidence" value="ECO:0007669"/>
    <property type="project" value="TreeGrafter"/>
</dbReference>
<dbReference type="InterPro" id="IPR039421">
    <property type="entry name" value="Type_1_exporter"/>
</dbReference>
<reference evidence="11 12" key="1">
    <citation type="submission" date="2017-11" db="EMBL/GenBank/DDBJ databases">
        <title>Draft genome sequence of Bacillus pumilus 51_5il from lake Gorkoye (Russia: Novosibirsk region).</title>
        <authorList>
            <person name="Shipova A.A."/>
            <person name="Rozanov A.S."/>
            <person name="Bryanskaya A.V."/>
            <person name="Peltek S.E."/>
        </authorList>
    </citation>
    <scope>NUCLEOTIDE SEQUENCE [LARGE SCALE GENOMIC DNA]</scope>
    <source>
        <strain evidence="11 12">51_5il</strain>
    </source>
</reference>
<dbReference type="PROSITE" id="PS50929">
    <property type="entry name" value="ABC_TM1F"/>
    <property type="match status" value="1"/>
</dbReference>
<dbReference type="SMART" id="SM00382">
    <property type="entry name" value="AAA"/>
    <property type="match status" value="1"/>
</dbReference>
<keyword evidence="4" id="KW-0547">Nucleotide-binding</keyword>
<comment type="caution">
    <text evidence="11">The sequence shown here is derived from an EMBL/GenBank/DDBJ whole genome shotgun (WGS) entry which is preliminary data.</text>
</comment>
<name>A0A2G8IYT4_BACPU</name>
<evidence type="ECO:0000313" key="12">
    <source>
        <dbReference type="Proteomes" id="UP000230768"/>
    </source>
</evidence>
<keyword evidence="7 8" id="KW-0472">Membrane</keyword>
<dbReference type="Gene3D" id="1.20.1560.10">
    <property type="entry name" value="ABC transporter type 1, transmembrane domain"/>
    <property type="match status" value="1"/>
</dbReference>
<feature type="transmembrane region" description="Helical" evidence="8">
    <location>
        <begin position="322"/>
        <end position="341"/>
    </location>
</feature>
<feature type="transmembrane region" description="Helical" evidence="8">
    <location>
        <begin position="186"/>
        <end position="217"/>
    </location>
</feature>
<dbReference type="InterPro" id="IPR036640">
    <property type="entry name" value="ABC1_TM_sf"/>
</dbReference>
<evidence type="ECO:0000259" key="10">
    <source>
        <dbReference type="PROSITE" id="PS50929"/>
    </source>
</evidence>
<evidence type="ECO:0000256" key="7">
    <source>
        <dbReference type="ARBA" id="ARBA00023136"/>
    </source>
</evidence>
<protein>
    <recommendedName>
        <fullName evidence="13">ABC transporter ATP-binding protein</fullName>
    </recommendedName>
</protein>
<sequence>MSSVKTFYIIQTRIKKTCKKIPFFVEKEQKAGDGLKQIDKDSKQLWHVYLWTLSFLKPYKGKVILVMMSGFIITLSELIIPKFIQYFIETILPSRDFSKMNGLLLGLTGLITFGIILTAARNLWQRKLIEQASRDSQFAAFQQIRQLGFSYYEQHSVSETLSFVNTQTRAVQEIYRRYFPQFINQTLFIAISLYFMIQISILLTLIIIPSFILYYIFGPWLEKKATVYGRQSAEGFRTLQTKLYESLASMEELRILGYMNWDMKRIQKLHEQVRQDHEKNVFFAYLRGSNRRLTYYIGALATFGVGIYLVKNGQLTTGGFVAYILYYFSAMHMLTSIVTLLTEQRILTFQIEPLYHFMKKTPDIREPQQPILLEQVKGDIVFHDIDFHYPNHPPLLKGMNLHIRRGEKVALVGTSGGGKTSFLKLIGRFYDPASGVITIDGIDLRRLPTSQIRAAMGFVFQETFLFNMSVKDNIRFGDTSLTDQQLVEAAKKADCDSFIRELEHGYDTILGERGLKLSGGQKQKIAIARLFAKNPSIVLLDEATASLDSVSEQKVQQALHQTFKESTVIAIAHRLSTVRHFDRIIFIKDGCILEAGHFNELMRKKGHFYQLASDRSEKEAGVT</sequence>
<feature type="transmembrane region" description="Helical" evidence="8">
    <location>
        <begin position="293"/>
        <end position="310"/>
    </location>
</feature>
<dbReference type="PANTHER" id="PTHR43394">
    <property type="entry name" value="ATP-DEPENDENT PERMEASE MDL1, MITOCHONDRIAL"/>
    <property type="match status" value="1"/>
</dbReference>
<evidence type="ECO:0000256" key="8">
    <source>
        <dbReference type="SAM" id="Phobius"/>
    </source>
</evidence>
<dbReference type="InterPro" id="IPR003439">
    <property type="entry name" value="ABC_transporter-like_ATP-bd"/>
</dbReference>
<feature type="transmembrane region" description="Helical" evidence="8">
    <location>
        <begin position="63"/>
        <end position="84"/>
    </location>
</feature>
<evidence type="ECO:0000256" key="2">
    <source>
        <dbReference type="ARBA" id="ARBA00005417"/>
    </source>
</evidence>
<feature type="domain" description="ABC transmembrane type-1" evidence="10">
    <location>
        <begin position="64"/>
        <end position="343"/>
    </location>
</feature>
<dbReference type="PROSITE" id="PS50893">
    <property type="entry name" value="ABC_TRANSPORTER_2"/>
    <property type="match status" value="1"/>
</dbReference>
<dbReference type="Gene3D" id="3.40.50.300">
    <property type="entry name" value="P-loop containing nucleotide triphosphate hydrolases"/>
    <property type="match status" value="1"/>
</dbReference>
<dbReference type="InterPro" id="IPR017871">
    <property type="entry name" value="ABC_transporter-like_CS"/>
</dbReference>
<dbReference type="FunFam" id="3.40.50.300:FF:000218">
    <property type="entry name" value="Multidrug ABC transporter ATP-binding protein"/>
    <property type="match status" value="1"/>
</dbReference>
<dbReference type="GO" id="GO:0016887">
    <property type="term" value="F:ATP hydrolysis activity"/>
    <property type="evidence" value="ECO:0007669"/>
    <property type="project" value="InterPro"/>
</dbReference>
<keyword evidence="5" id="KW-0067">ATP-binding</keyword>
<evidence type="ECO:0000256" key="4">
    <source>
        <dbReference type="ARBA" id="ARBA00022741"/>
    </source>
</evidence>
<dbReference type="PROSITE" id="PS00211">
    <property type="entry name" value="ABC_TRANSPORTER_1"/>
    <property type="match status" value="1"/>
</dbReference>
<keyword evidence="6 8" id="KW-1133">Transmembrane helix</keyword>
<dbReference type="GO" id="GO:0005886">
    <property type="term" value="C:plasma membrane"/>
    <property type="evidence" value="ECO:0007669"/>
    <property type="project" value="UniProtKB-SubCell"/>
</dbReference>
<dbReference type="PANTHER" id="PTHR43394:SF1">
    <property type="entry name" value="ATP-BINDING CASSETTE SUB-FAMILY B MEMBER 10, MITOCHONDRIAL"/>
    <property type="match status" value="1"/>
</dbReference>
<dbReference type="InterPro" id="IPR003593">
    <property type="entry name" value="AAA+_ATPase"/>
</dbReference>
<dbReference type="SUPFAM" id="SSF52540">
    <property type="entry name" value="P-loop containing nucleoside triphosphate hydrolases"/>
    <property type="match status" value="1"/>
</dbReference>
<dbReference type="InterPro" id="IPR027417">
    <property type="entry name" value="P-loop_NTPase"/>
</dbReference>
<accession>A0A2G8IYT4</accession>